<dbReference type="EMBL" id="FSQT01000002">
    <property type="protein sequence ID" value="SIN38940.1"/>
    <property type="molecule type" value="Genomic_DNA"/>
</dbReference>
<dbReference type="AlphaFoldDB" id="A0A1N6AY08"/>
<evidence type="ECO:0000256" key="1">
    <source>
        <dbReference type="ARBA" id="ARBA00043985"/>
    </source>
</evidence>
<comment type="similarity">
    <text evidence="1">Belongs to the PspA/Vipp/IM30 family.</text>
</comment>
<dbReference type="Pfam" id="PF04012">
    <property type="entry name" value="PspA_IM30"/>
    <property type="match status" value="1"/>
</dbReference>
<evidence type="ECO:0000256" key="3">
    <source>
        <dbReference type="SAM" id="MobiDB-lite"/>
    </source>
</evidence>
<dbReference type="RefSeq" id="WP_074317969.1">
    <property type="nucleotide sequence ID" value="NZ_FSQT01000002.1"/>
</dbReference>
<evidence type="ECO:0000256" key="2">
    <source>
        <dbReference type="SAM" id="Coils"/>
    </source>
</evidence>
<gene>
    <name evidence="4" type="ORF">SAMN04489832_6358</name>
</gene>
<dbReference type="STRING" id="709881.SAMN04489832_6358"/>
<accession>A0A1N6AY08</accession>
<feature type="region of interest" description="Disordered" evidence="3">
    <location>
        <begin position="242"/>
        <end position="269"/>
    </location>
</feature>
<sequence length="293" mass="31497">MANPFVKGWNYLMALFGAKIDEHADPKVQIQQAIEDAQRQHQALVQQAAAVIGNQRQLEMKLSRQMSEVERLQGNARQALVLSDQARAKGDETEAARFEQSAQTLATQLVSAEQATEDLKTLHDQALGAAAQARRAVENNSMILQQKLAERTKLLSQLEQAKMQETVARSLESMSSLTAPGTTPSLDEVRDRIERRYANAMGRAELAGNSVEGRMLEIQKATIDSAGSARLEQIRSSMAGEQLGGAAQRPAVPQGETTGAAAPASDPAAAARLDELRASMARERGTGDPTAAG</sequence>
<feature type="region of interest" description="Disordered" evidence="3">
    <location>
        <begin position="274"/>
        <end position="293"/>
    </location>
</feature>
<dbReference type="InterPro" id="IPR007157">
    <property type="entry name" value="PspA_VIPP1"/>
</dbReference>
<evidence type="ECO:0000313" key="5">
    <source>
        <dbReference type="Proteomes" id="UP000185124"/>
    </source>
</evidence>
<reference evidence="5" key="1">
    <citation type="submission" date="2016-12" db="EMBL/GenBank/DDBJ databases">
        <authorList>
            <person name="Varghese N."/>
            <person name="Submissions S."/>
        </authorList>
    </citation>
    <scope>NUCLEOTIDE SEQUENCE [LARGE SCALE GENOMIC DNA]</scope>
    <source>
        <strain evidence="5">DSM 45599</strain>
    </source>
</reference>
<feature type="compositionally biased region" description="Low complexity" evidence="3">
    <location>
        <begin position="260"/>
        <end position="269"/>
    </location>
</feature>
<evidence type="ECO:0000313" key="4">
    <source>
        <dbReference type="EMBL" id="SIN38940.1"/>
    </source>
</evidence>
<organism evidence="4 5">
    <name type="scientific">Micromonospora cremea</name>
    <dbReference type="NCBI Taxonomy" id="709881"/>
    <lineage>
        <taxon>Bacteria</taxon>
        <taxon>Bacillati</taxon>
        <taxon>Actinomycetota</taxon>
        <taxon>Actinomycetes</taxon>
        <taxon>Micromonosporales</taxon>
        <taxon>Micromonosporaceae</taxon>
        <taxon>Micromonospora</taxon>
    </lineage>
</organism>
<proteinExistence type="inferred from homology"/>
<dbReference type="OrthoDB" id="3542619at2"/>
<dbReference type="Proteomes" id="UP000185124">
    <property type="component" value="Unassembled WGS sequence"/>
</dbReference>
<feature type="compositionally biased region" description="Basic and acidic residues" evidence="3">
    <location>
        <begin position="274"/>
        <end position="286"/>
    </location>
</feature>
<keyword evidence="2" id="KW-0175">Coiled coil</keyword>
<protein>
    <submittedName>
        <fullName evidence="4">Phage shock protein A</fullName>
    </submittedName>
</protein>
<keyword evidence="5" id="KW-1185">Reference proteome</keyword>
<feature type="coiled-coil region" evidence="2">
    <location>
        <begin position="27"/>
        <end position="75"/>
    </location>
</feature>
<name>A0A1N6AY08_9ACTN</name>